<gene>
    <name evidence="3" type="ORF">DOS83_06085</name>
</gene>
<evidence type="ECO:0000313" key="4">
    <source>
        <dbReference type="Proteomes" id="UP000256562"/>
    </source>
</evidence>
<dbReference type="InterPro" id="IPR044055">
    <property type="entry name" value="RibLong"/>
</dbReference>
<comment type="caution">
    <text evidence="3">The sequence shown here is derived from an EMBL/GenBank/DDBJ whole genome shotgun (WGS) entry which is preliminary data.</text>
</comment>
<feature type="domain" description="Long Rib" evidence="2">
    <location>
        <begin position="67"/>
        <end position="160"/>
    </location>
</feature>
<sequence length="190" mass="19886">GTKLEVTPTSGPRGWVIGVDRVKNGNPGRRPENAKTGKSVDSPVKVTYPDGSTEETTVKVTVRPNRAQENTPGYEDGNTTPDNPVTVPQTGDEELPPGTTFEVTTAGIPEGWTVTVDPDNGTVTVTPPADAEPGTSVDIQIKVKHTAGSTEETPGKVSVKPNQEQENTPGYEDGNTTPGNPVTVPQTGDT</sequence>
<evidence type="ECO:0000313" key="3">
    <source>
        <dbReference type="EMBL" id="REH95738.1"/>
    </source>
</evidence>
<dbReference type="NCBIfam" id="NF038186">
    <property type="entry name" value="YPDG_rpt"/>
    <property type="match status" value="1"/>
</dbReference>
<feature type="region of interest" description="Disordered" evidence="1">
    <location>
        <begin position="1"/>
        <end position="98"/>
    </location>
</feature>
<feature type="domain" description="Long Rib" evidence="2">
    <location>
        <begin position="31"/>
        <end position="63"/>
    </location>
</feature>
<dbReference type="Pfam" id="PF18957">
    <property type="entry name" value="RibLong"/>
    <property type="match status" value="2"/>
</dbReference>
<dbReference type="AlphaFoldDB" id="A0A3E0IPZ0"/>
<feature type="compositionally biased region" description="Polar residues" evidence="1">
    <location>
        <begin position="67"/>
        <end position="89"/>
    </location>
</feature>
<feature type="compositionally biased region" description="Polar residues" evidence="1">
    <location>
        <begin position="160"/>
        <end position="190"/>
    </location>
</feature>
<reference evidence="3 4" key="1">
    <citation type="journal article" date="2018" name="Vet. Microbiol.">
        <title>Characterisation of Staphylococcus felis isolated from cats using whole genome sequencing.</title>
        <authorList>
            <person name="Worthing K."/>
            <person name="Pang S."/>
            <person name="Trott D.J."/>
            <person name="Abraham S."/>
            <person name="Coombs G.W."/>
            <person name="Jordan D."/>
            <person name="McIntyre L."/>
            <person name="Davies M.R."/>
            <person name="Norris J."/>
        </authorList>
    </citation>
    <scope>NUCLEOTIDE SEQUENCE [LARGE SCALE GENOMIC DNA]</scope>
    <source>
        <strain evidence="3 4">F9</strain>
    </source>
</reference>
<accession>A0A3E0IPZ0</accession>
<evidence type="ECO:0000256" key="1">
    <source>
        <dbReference type="SAM" id="MobiDB-lite"/>
    </source>
</evidence>
<dbReference type="EMBL" id="QKXQ01000285">
    <property type="protein sequence ID" value="REH95738.1"/>
    <property type="molecule type" value="Genomic_DNA"/>
</dbReference>
<feature type="non-terminal residue" evidence="3">
    <location>
        <position position="190"/>
    </location>
</feature>
<proteinExistence type="predicted"/>
<dbReference type="RefSeq" id="WP_194295583.1">
    <property type="nucleotide sequence ID" value="NZ_QKXQ01000285.1"/>
</dbReference>
<evidence type="ECO:0000259" key="2">
    <source>
        <dbReference type="Pfam" id="PF18957"/>
    </source>
</evidence>
<name>A0A3E0IPZ0_9STAP</name>
<feature type="non-terminal residue" evidence="3">
    <location>
        <position position="1"/>
    </location>
</feature>
<feature type="region of interest" description="Disordered" evidence="1">
    <location>
        <begin position="111"/>
        <end position="190"/>
    </location>
</feature>
<dbReference type="Proteomes" id="UP000256562">
    <property type="component" value="Unassembled WGS sequence"/>
</dbReference>
<organism evidence="3 4">
    <name type="scientific">Staphylococcus felis</name>
    <dbReference type="NCBI Taxonomy" id="46127"/>
    <lineage>
        <taxon>Bacteria</taxon>
        <taxon>Bacillati</taxon>
        <taxon>Bacillota</taxon>
        <taxon>Bacilli</taxon>
        <taxon>Bacillales</taxon>
        <taxon>Staphylococcaceae</taxon>
        <taxon>Staphylococcus</taxon>
    </lineage>
</organism>
<protein>
    <recommendedName>
        <fullName evidence="2">Long Rib domain-containing protein</fullName>
    </recommendedName>
</protein>